<dbReference type="CDD" id="cd03137">
    <property type="entry name" value="GATase1_AraC_1"/>
    <property type="match status" value="1"/>
</dbReference>
<dbReference type="SUPFAM" id="SSF46689">
    <property type="entry name" value="Homeodomain-like"/>
    <property type="match status" value="2"/>
</dbReference>
<keyword evidence="1" id="KW-0805">Transcription regulation</keyword>
<organism evidence="5 6">
    <name type="scientific">Amycolatopsis umgeniensis</name>
    <dbReference type="NCBI Taxonomy" id="336628"/>
    <lineage>
        <taxon>Bacteria</taxon>
        <taxon>Bacillati</taxon>
        <taxon>Actinomycetota</taxon>
        <taxon>Actinomycetes</taxon>
        <taxon>Pseudonocardiales</taxon>
        <taxon>Pseudonocardiaceae</taxon>
        <taxon>Amycolatopsis</taxon>
    </lineage>
</organism>
<dbReference type="GO" id="GO:0043565">
    <property type="term" value="F:sequence-specific DNA binding"/>
    <property type="evidence" value="ECO:0007669"/>
    <property type="project" value="InterPro"/>
</dbReference>
<evidence type="ECO:0000256" key="2">
    <source>
        <dbReference type="ARBA" id="ARBA00023163"/>
    </source>
</evidence>
<evidence type="ECO:0000256" key="3">
    <source>
        <dbReference type="SAM" id="MobiDB-lite"/>
    </source>
</evidence>
<evidence type="ECO:0000313" key="5">
    <source>
        <dbReference type="EMBL" id="MBB5852442.1"/>
    </source>
</evidence>
<comment type="caution">
    <text evidence="5">The sequence shown here is derived from an EMBL/GenBank/DDBJ whole genome shotgun (WGS) entry which is preliminary data.</text>
</comment>
<dbReference type="AlphaFoldDB" id="A0A841B1F9"/>
<dbReference type="GO" id="GO:0003700">
    <property type="term" value="F:DNA-binding transcription factor activity"/>
    <property type="evidence" value="ECO:0007669"/>
    <property type="project" value="InterPro"/>
</dbReference>
<feature type="compositionally biased region" description="Low complexity" evidence="3">
    <location>
        <begin position="322"/>
        <end position="339"/>
    </location>
</feature>
<evidence type="ECO:0000313" key="6">
    <source>
        <dbReference type="Proteomes" id="UP000580861"/>
    </source>
</evidence>
<dbReference type="SMART" id="SM00342">
    <property type="entry name" value="HTH_ARAC"/>
    <property type="match status" value="1"/>
</dbReference>
<dbReference type="InterPro" id="IPR018060">
    <property type="entry name" value="HTH_AraC"/>
</dbReference>
<feature type="domain" description="HTH araC/xylS-type" evidence="4">
    <location>
        <begin position="214"/>
        <end position="312"/>
    </location>
</feature>
<dbReference type="SUPFAM" id="SSF52317">
    <property type="entry name" value="Class I glutamine amidotransferase-like"/>
    <property type="match status" value="1"/>
</dbReference>
<accession>A0A841B1F9</accession>
<reference evidence="5 6" key="1">
    <citation type="submission" date="2020-08" db="EMBL/GenBank/DDBJ databases">
        <title>Sequencing the genomes of 1000 actinobacteria strains.</title>
        <authorList>
            <person name="Klenk H.-P."/>
        </authorList>
    </citation>
    <scope>NUCLEOTIDE SEQUENCE [LARGE SCALE GENOMIC DNA]</scope>
    <source>
        <strain evidence="5 6">DSM 45272</strain>
    </source>
</reference>
<dbReference type="Pfam" id="PF12833">
    <property type="entry name" value="HTH_18"/>
    <property type="match status" value="1"/>
</dbReference>
<dbReference type="InterPro" id="IPR029062">
    <property type="entry name" value="Class_I_gatase-like"/>
</dbReference>
<sequence length="339" mass="36022">MRTVGVLLLPGSRSFDLGVIGEVWGVDRTDSGIGPFEVRLCAPARERVAIHPFGQVEATHGLGGLAGCDLVLVPGRVDPHAEVPAAAVAALRKAHRAGITVASLCSGAFTLAAAGLLDGRSVTTHWRLLDALETAARDAVVQRDVLFTDEGDVLTSAGVVGGLDLCLHLVRRDHGAEVAAALARRLVMPPAREGGQRQYVDNPLPPKPSRPSVSSTMDWALERIADDIGVDDLVGHAGLSERTFHREFAAATGVTPGRWLRAQRVRLARRLLETTELPVERVAQRSGLGTAANLRRRLRADVGVGPDSYRRTFRSVTVEAWPSTSTSSSSGTATPSRSP</sequence>
<dbReference type="PROSITE" id="PS01124">
    <property type="entry name" value="HTH_ARAC_FAMILY_2"/>
    <property type="match status" value="1"/>
</dbReference>
<dbReference type="RefSeq" id="WP_184894893.1">
    <property type="nucleotide sequence ID" value="NZ_JACHMX010000001.1"/>
</dbReference>
<dbReference type="InterPro" id="IPR052158">
    <property type="entry name" value="INH-QAR"/>
</dbReference>
<dbReference type="PANTHER" id="PTHR43130:SF3">
    <property type="entry name" value="HTH-TYPE TRANSCRIPTIONAL REGULATOR RV1931C"/>
    <property type="match status" value="1"/>
</dbReference>
<name>A0A841B1F9_9PSEU</name>
<feature type="region of interest" description="Disordered" evidence="3">
    <location>
        <begin position="194"/>
        <end position="213"/>
    </location>
</feature>
<dbReference type="Gene3D" id="1.10.10.60">
    <property type="entry name" value="Homeodomain-like"/>
    <property type="match status" value="1"/>
</dbReference>
<gene>
    <name evidence="5" type="ORF">HDA45_002529</name>
</gene>
<dbReference type="Pfam" id="PF01965">
    <property type="entry name" value="DJ-1_PfpI"/>
    <property type="match status" value="1"/>
</dbReference>
<dbReference type="EMBL" id="JACHMX010000001">
    <property type="protein sequence ID" value="MBB5852442.1"/>
    <property type="molecule type" value="Genomic_DNA"/>
</dbReference>
<dbReference type="PANTHER" id="PTHR43130">
    <property type="entry name" value="ARAC-FAMILY TRANSCRIPTIONAL REGULATOR"/>
    <property type="match status" value="1"/>
</dbReference>
<dbReference type="InterPro" id="IPR009057">
    <property type="entry name" value="Homeodomain-like_sf"/>
</dbReference>
<dbReference type="Proteomes" id="UP000580861">
    <property type="component" value="Unassembled WGS sequence"/>
</dbReference>
<proteinExistence type="predicted"/>
<dbReference type="InterPro" id="IPR002818">
    <property type="entry name" value="DJ-1/PfpI"/>
</dbReference>
<dbReference type="Gene3D" id="3.40.50.880">
    <property type="match status" value="1"/>
</dbReference>
<keyword evidence="6" id="KW-1185">Reference proteome</keyword>
<protein>
    <submittedName>
        <fullName evidence="5">Transcriptional regulator GlxA family with amidase domain</fullName>
    </submittedName>
</protein>
<keyword evidence="2" id="KW-0804">Transcription</keyword>
<feature type="region of interest" description="Disordered" evidence="3">
    <location>
        <begin position="320"/>
        <end position="339"/>
    </location>
</feature>
<evidence type="ECO:0000256" key="1">
    <source>
        <dbReference type="ARBA" id="ARBA00023015"/>
    </source>
</evidence>
<evidence type="ECO:0000259" key="4">
    <source>
        <dbReference type="PROSITE" id="PS01124"/>
    </source>
</evidence>